<protein>
    <recommendedName>
        <fullName evidence="3">Lipoprotein</fullName>
    </recommendedName>
</protein>
<gene>
    <name evidence="1" type="ORF">ACFOZ0_15210</name>
</gene>
<proteinExistence type="predicted"/>
<dbReference type="Proteomes" id="UP001595701">
    <property type="component" value="Unassembled WGS sequence"/>
</dbReference>
<reference evidence="2" key="1">
    <citation type="journal article" date="2019" name="Int. J. Syst. Evol. Microbiol.">
        <title>The Global Catalogue of Microorganisms (GCM) 10K type strain sequencing project: providing services to taxonomists for standard genome sequencing and annotation.</title>
        <authorList>
            <consortium name="The Broad Institute Genomics Platform"/>
            <consortium name="The Broad Institute Genome Sequencing Center for Infectious Disease"/>
            <person name="Wu L."/>
            <person name="Ma J."/>
        </authorList>
    </citation>
    <scope>NUCLEOTIDE SEQUENCE [LARGE SCALE GENOMIC DNA]</scope>
    <source>
        <strain evidence="2">CGMCC 4.7035</strain>
    </source>
</reference>
<evidence type="ECO:0008006" key="3">
    <source>
        <dbReference type="Google" id="ProtNLM"/>
    </source>
</evidence>
<organism evidence="1 2">
    <name type="scientific">Streptomyces yaanensis</name>
    <dbReference type="NCBI Taxonomy" id="1142239"/>
    <lineage>
        <taxon>Bacteria</taxon>
        <taxon>Bacillati</taxon>
        <taxon>Actinomycetota</taxon>
        <taxon>Actinomycetes</taxon>
        <taxon>Kitasatosporales</taxon>
        <taxon>Streptomycetaceae</taxon>
        <taxon>Streptomyces</taxon>
    </lineage>
</organism>
<dbReference type="EMBL" id="JBHRWR010000009">
    <property type="protein sequence ID" value="MFC3574598.1"/>
    <property type="molecule type" value="Genomic_DNA"/>
</dbReference>
<accession>A0ABV7SDA4</accession>
<sequence>MDRSVKLLVSWESLKNAKCASGTCTGTFTGTHLRLIDWNGKFQGADKVVQARITGDIAVLKDSTLTWAYAPVTPSYATALTGSSPTTTTLKIARLTP</sequence>
<keyword evidence="2" id="KW-1185">Reference proteome</keyword>
<evidence type="ECO:0000313" key="2">
    <source>
        <dbReference type="Proteomes" id="UP001595701"/>
    </source>
</evidence>
<evidence type="ECO:0000313" key="1">
    <source>
        <dbReference type="EMBL" id="MFC3574598.1"/>
    </source>
</evidence>
<dbReference type="RefSeq" id="WP_310769466.1">
    <property type="nucleotide sequence ID" value="NZ_JBHRWR010000009.1"/>
</dbReference>
<comment type="caution">
    <text evidence="1">The sequence shown here is derived from an EMBL/GenBank/DDBJ whole genome shotgun (WGS) entry which is preliminary data.</text>
</comment>
<name>A0ABV7SDA4_9ACTN</name>